<dbReference type="InterPro" id="IPR010982">
    <property type="entry name" value="Lambda_DNA-bd_dom_sf"/>
</dbReference>
<evidence type="ECO:0000313" key="2">
    <source>
        <dbReference type="Proteomes" id="UP001165492"/>
    </source>
</evidence>
<name>A0ABS8HYX4_9FIRM</name>
<sequence>MVIEENDVKVNLKNVQLFMHDRGLSEYGLSKIMNVSYSYVYRVMRGQRPPRQGFVNGLIRAGMDLNEIFLVNPLPKGNDNPPKPKAS</sequence>
<dbReference type="Proteomes" id="UP001165492">
    <property type="component" value="Unassembled WGS sequence"/>
</dbReference>
<dbReference type="RefSeq" id="WP_229537236.1">
    <property type="nucleotide sequence ID" value="NZ_JAJHJB010000061.1"/>
</dbReference>
<dbReference type="EMBL" id="JAJHJB010000061">
    <property type="protein sequence ID" value="MCC5468364.1"/>
    <property type="molecule type" value="Genomic_DNA"/>
</dbReference>
<keyword evidence="2" id="KW-1185">Reference proteome</keyword>
<dbReference type="SUPFAM" id="SSF47413">
    <property type="entry name" value="lambda repressor-like DNA-binding domains"/>
    <property type="match status" value="1"/>
</dbReference>
<comment type="caution">
    <text evidence="1">The sequence shown here is derived from an EMBL/GenBank/DDBJ whole genome shotgun (WGS) entry which is preliminary data.</text>
</comment>
<evidence type="ECO:0000313" key="1">
    <source>
        <dbReference type="EMBL" id="MCC5468364.1"/>
    </source>
</evidence>
<proteinExistence type="predicted"/>
<protein>
    <submittedName>
        <fullName evidence="1">Helix-turn-helix transcriptional regulator</fullName>
    </submittedName>
</protein>
<organism evidence="1 2">
    <name type="scientific">Pelosinus baikalensis</name>
    <dbReference type="NCBI Taxonomy" id="2892015"/>
    <lineage>
        <taxon>Bacteria</taxon>
        <taxon>Bacillati</taxon>
        <taxon>Bacillota</taxon>
        <taxon>Negativicutes</taxon>
        <taxon>Selenomonadales</taxon>
        <taxon>Sporomusaceae</taxon>
        <taxon>Pelosinus</taxon>
    </lineage>
</organism>
<accession>A0ABS8HYX4</accession>
<reference evidence="1" key="1">
    <citation type="submission" date="2021-11" db="EMBL/GenBank/DDBJ databases">
        <title>Description of a new species Pelosinus isolated from the bottom sediments of Lake Baikal.</title>
        <authorList>
            <person name="Zakharyuk A."/>
        </authorList>
    </citation>
    <scope>NUCLEOTIDE SEQUENCE</scope>
    <source>
        <strain evidence="1">Bkl1</strain>
    </source>
</reference>
<gene>
    <name evidence="1" type="ORF">LMF89_23800</name>
</gene>